<dbReference type="InterPro" id="IPR015943">
    <property type="entry name" value="WD40/YVTN_repeat-like_dom_sf"/>
</dbReference>
<feature type="domain" description="NLE" evidence="7">
    <location>
        <begin position="31"/>
        <end position="95"/>
    </location>
</feature>
<name>A9V9Z8_MONBE</name>
<evidence type="ECO:0000259" key="7">
    <source>
        <dbReference type="Pfam" id="PF08154"/>
    </source>
</evidence>
<dbReference type="OMA" id="HAHWINS"/>
<comment type="subcellular location">
    <subcellularLocation>
        <location evidence="1">Nucleus</location>
        <location evidence="1">Nucleolus</location>
    </subcellularLocation>
</comment>
<dbReference type="InterPro" id="IPR001680">
    <property type="entry name" value="WD40_rpt"/>
</dbReference>
<evidence type="ECO:0000313" key="9">
    <source>
        <dbReference type="Proteomes" id="UP000001357"/>
    </source>
</evidence>
<dbReference type="Pfam" id="PF08154">
    <property type="entry name" value="NLE"/>
    <property type="match status" value="1"/>
</dbReference>
<proteinExistence type="predicted"/>
<feature type="repeat" description="WD" evidence="5">
    <location>
        <begin position="262"/>
        <end position="302"/>
    </location>
</feature>
<dbReference type="EMBL" id="CH991572">
    <property type="protein sequence ID" value="EDQ85577.1"/>
    <property type="molecule type" value="Genomic_DNA"/>
</dbReference>
<dbReference type="InParanoid" id="A9V9Z8"/>
<evidence type="ECO:0000256" key="4">
    <source>
        <dbReference type="ARBA" id="ARBA00023242"/>
    </source>
</evidence>
<evidence type="ECO:0000313" key="8">
    <source>
        <dbReference type="EMBL" id="EDQ85577.1"/>
    </source>
</evidence>
<evidence type="ECO:0000256" key="1">
    <source>
        <dbReference type="ARBA" id="ARBA00004604"/>
    </source>
</evidence>
<dbReference type="Proteomes" id="UP000001357">
    <property type="component" value="Unassembled WGS sequence"/>
</dbReference>
<dbReference type="InterPro" id="IPR020472">
    <property type="entry name" value="WD40_PAC1"/>
</dbReference>
<feature type="repeat" description="WD" evidence="5">
    <location>
        <begin position="171"/>
        <end position="212"/>
    </location>
</feature>
<keyword evidence="2 5" id="KW-0853">WD repeat</keyword>
<organism evidence="8 9">
    <name type="scientific">Monosiga brevicollis</name>
    <name type="common">Choanoflagellate</name>
    <dbReference type="NCBI Taxonomy" id="81824"/>
    <lineage>
        <taxon>Eukaryota</taxon>
        <taxon>Choanoflagellata</taxon>
        <taxon>Craspedida</taxon>
        <taxon>Salpingoecidae</taxon>
        <taxon>Monosiga</taxon>
    </lineage>
</organism>
<dbReference type="PANTHER" id="PTHR19848:SF0">
    <property type="entry name" value="NOTCHLESS PROTEIN HOMOLOG 1"/>
    <property type="match status" value="1"/>
</dbReference>
<reference evidence="8 9" key="1">
    <citation type="journal article" date="2008" name="Nature">
        <title>The genome of the choanoflagellate Monosiga brevicollis and the origin of metazoans.</title>
        <authorList>
            <consortium name="JGI Sequencing"/>
            <person name="King N."/>
            <person name="Westbrook M.J."/>
            <person name="Young S.L."/>
            <person name="Kuo A."/>
            <person name="Abedin M."/>
            <person name="Chapman J."/>
            <person name="Fairclough S."/>
            <person name="Hellsten U."/>
            <person name="Isogai Y."/>
            <person name="Letunic I."/>
            <person name="Marr M."/>
            <person name="Pincus D."/>
            <person name="Putnam N."/>
            <person name="Rokas A."/>
            <person name="Wright K.J."/>
            <person name="Zuzow R."/>
            <person name="Dirks W."/>
            <person name="Good M."/>
            <person name="Goodstein D."/>
            <person name="Lemons D."/>
            <person name="Li W."/>
            <person name="Lyons J.B."/>
            <person name="Morris A."/>
            <person name="Nichols S."/>
            <person name="Richter D.J."/>
            <person name="Salamov A."/>
            <person name="Bork P."/>
            <person name="Lim W.A."/>
            <person name="Manning G."/>
            <person name="Miller W.T."/>
            <person name="McGinnis W."/>
            <person name="Shapiro H."/>
            <person name="Tjian R."/>
            <person name="Grigoriev I.V."/>
            <person name="Rokhsar D."/>
        </authorList>
    </citation>
    <scope>NUCLEOTIDE SEQUENCE [LARGE SCALE GENOMIC DNA]</scope>
    <source>
        <strain evidence="9">MX1 / ATCC 50154</strain>
    </source>
</reference>
<dbReference type="KEGG" id="mbr:MONBRDRAFT_34170"/>
<dbReference type="PROSITE" id="PS00678">
    <property type="entry name" value="WD_REPEATS_1"/>
    <property type="match status" value="2"/>
</dbReference>
<dbReference type="InterPro" id="IPR012972">
    <property type="entry name" value="NLE"/>
</dbReference>
<dbReference type="FunFam" id="2.130.10.10:FF:003568">
    <property type="entry name" value="Predicted protein"/>
    <property type="match status" value="1"/>
</dbReference>
<evidence type="ECO:0000256" key="6">
    <source>
        <dbReference type="SAM" id="MobiDB-lite"/>
    </source>
</evidence>
<dbReference type="SUPFAM" id="SSF50978">
    <property type="entry name" value="WD40 repeat-like"/>
    <property type="match status" value="1"/>
</dbReference>
<feature type="region of interest" description="Disordered" evidence="6">
    <location>
        <begin position="1"/>
        <end position="28"/>
    </location>
</feature>
<feature type="repeat" description="WD" evidence="5">
    <location>
        <begin position="129"/>
        <end position="170"/>
    </location>
</feature>
<dbReference type="PROSITE" id="PS50294">
    <property type="entry name" value="WD_REPEATS_REGION"/>
    <property type="match status" value="3"/>
</dbReference>
<dbReference type="RefSeq" id="XP_001749526.1">
    <property type="nucleotide sequence ID" value="XM_001749474.1"/>
</dbReference>
<accession>A9V9Z8</accession>
<dbReference type="GeneID" id="5894851"/>
<evidence type="ECO:0000256" key="2">
    <source>
        <dbReference type="ARBA" id="ARBA00022574"/>
    </source>
</evidence>
<dbReference type="PANTHER" id="PTHR19848">
    <property type="entry name" value="WD40 REPEAT PROTEIN"/>
    <property type="match status" value="1"/>
</dbReference>
<dbReference type="PRINTS" id="PR00320">
    <property type="entry name" value="GPROTEINBRPT"/>
</dbReference>
<dbReference type="Pfam" id="PF00400">
    <property type="entry name" value="WD40"/>
    <property type="match status" value="4"/>
</dbReference>
<dbReference type="FunCoup" id="A9V9Z8">
    <property type="interactions" value="812"/>
</dbReference>
<dbReference type="InterPro" id="IPR036322">
    <property type="entry name" value="WD40_repeat_dom_sf"/>
</dbReference>
<dbReference type="PROSITE" id="PS50082">
    <property type="entry name" value="WD_REPEATS_2"/>
    <property type="match status" value="4"/>
</dbReference>
<dbReference type="InterPro" id="IPR019775">
    <property type="entry name" value="WD40_repeat_CS"/>
</dbReference>
<dbReference type="eggNOG" id="KOG0271">
    <property type="taxonomic scope" value="Eukaryota"/>
</dbReference>
<dbReference type="SMART" id="SM00320">
    <property type="entry name" value="WD40"/>
    <property type="match status" value="5"/>
</dbReference>
<keyword evidence="4" id="KW-0539">Nucleus</keyword>
<dbReference type="GO" id="GO:0005730">
    <property type="term" value="C:nucleolus"/>
    <property type="evidence" value="ECO:0000318"/>
    <property type="project" value="GO_Central"/>
</dbReference>
<evidence type="ECO:0000256" key="3">
    <source>
        <dbReference type="ARBA" id="ARBA00022737"/>
    </source>
</evidence>
<evidence type="ECO:0000256" key="5">
    <source>
        <dbReference type="PROSITE-ProRule" id="PRU00221"/>
    </source>
</evidence>
<dbReference type="AlphaFoldDB" id="A9V9Z8"/>
<dbReference type="STRING" id="81824.A9V9Z8"/>
<gene>
    <name evidence="8" type="ORF">MONBRDRAFT_34170</name>
</gene>
<sequence>MAELPEKRHKVEPTVEMAETAAAAPSDQRRVLAQLKTEQGEAAGPPLELPIDVTPQQLQLLANSLLRHEDDDDNSKTPYAFFVNEEEIVETLQALLERQAHHAESIVSIVCQPQAIFKVRGISQCSATIPGHADNIVDAYFSPNGQQLATGSGDKTVRFWDVNTQTPKSTCKGHRHWVQCIAWSPDGLYVASGGRDNELRIWDGKTHEMLGKPLVGHRAYITWIAWQPLHLTKGKSQLVASSSKDAQTKIWDLSKGRCVITLSQHTKCVTCVKWGGSDLIYTASQDTTIKVWRASDGVLCRTLQGHAHWVNSLSLSTDFAMRTGPYDERGRIGSDGDAIAAAKDKYDAVVKAVGEKLVSGSEVRPILQ</sequence>
<keyword evidence="3" id="KW-0677">Repeat</keyword>
<feature type="repeat" description="WD" evidence="5">
    <location>
        <begin position="214"/>
        <end position="261"/>
    </location>
</feature>
<dbReference type="Gene3D" id="2.130.10.10">
    <property type="entry name" value="YVTN repeat-like/Quinoprotein amine dehydrogenase"/>
    <property type="match status" value="1"/>
</dbReference>
<keyword evidence="9" id="KW-1185">Reference proteome</keyword>
<dbReference type="CDD" id="cd00200">
    <property type="entry name" value="WD40"/>
    <property type="match status" value="1"/>
</dbReference>
<feature type="compositionally biased region" description="Basic and acidic residues" evidence="6">
    <location>
        <begin position="1"/>
        <end position="13"/>
    </location>
</feature>
<dbReference type="GO" id="GO:0008593">
    <property type="term" value="P:regulation of Notch signaling pathway"/>
    <property type="evidence" value="ECO:0000318"/>
    <property type="project" value="GO_Central"/>
</dbReference>
<protein>
    <recommendedName>
        <fullName evidence="7">NLE domain-containing protein</fullName>
    </recommendedName>
</protein>